<evidence type="ECO:0000256" key="9">
    <source>
        <dbReference type="HAMAP-Rule" id="MF_01464"/>
    </source>
</evidence>
<accession>A0A849A6T7</accession>
<keyword evidence="2 9" id="KW-0813">Transport</keyword>
<evidence type="ECO:0000256" key="3">
    <source>
        <dbReference type="ARBA" id="ARBA00022475"/>
    </source>
</evidence>
<dbReference type="GO" id="GO:0005886">
    <property type="term" value="C:plasma membrane"/>
    <property type="evidence" value="ECO:0007669"/>
    <property type="project" value="UniProtKB-SubCell"/>
</dbReference>
<dbReference type="Pfam" id="PF02355">
    <property type="entry name" value="SecD_SecF_C"/>
    <property type="match status" value="1"/>
</dbReference>
<dbReference type="InterPro" id="IPR022813">
    <property type="entry name" value="SecD/SecF_arch_bac"/>
</dbReference>
<dbReference type="Proteomes" id="UP000562984">
    <property type="component" value="Unassembled WGS sequence"/>
</dbReference>
<comment type="function">
    <text evidence="9">Part of the Sec protein translocase complex. Interacts with the SecYEG preprotein conducting channel. SecDF uses the proton motive force (PMF) to complete protein translocation after the ATP-dependent function of SecA.</text>
</comment>
<keyword evidence="8 9" id="KW-0472">Membrane</keyword>
<evidence type="ECO:0000256" key="2">
    <source>
        <dbReference type="ARBA" id="ARBA00022448"/>
    </source>
</evidence>
<comment type="caution">
    <text evidence="12">The sequence shown here is derived from an EMBL/GenBank/DDBJ whole genome shotgun (WGS) entry which is preliminary data.</text>
</comment>
<dbReference type="PANTHER" id="PTHR30081">
    <property type="entry name" value="PROTEIN-EXPORT MEMBRANE PROTEIN SEC"/>
    <property type="match status" value="1"/>
</dbReference>
<organism evidence="12 13">
    <name type="scientific">Nakamurella aerolata</name>
    <dbReference type="NCBI Taxonomy" id="1656892"/>
    <lineage>
        <taxon>Bacteria</taxon>
        <taxon>Bacillati</taxon>
        <taxon>Actinomycetota</taxon>
        <taxon>Actinomycetes</taxon>
        <taxon>Nakamurellales</taxon>
        <taxon>Nakamurellaceae</taxon>
        <taxon>Nakamurella</taxon>
    </lineage>
</organism>
<evidence type="ECO:0000256" key="5">
    <source>
        <dbReference type="ARBA" id="ARBA00022927"/>
    </source>
</evidence>
<name>A0A849A6T7_9ACTN</name>
<feature type="region of interest" description="Disordered" evidence="10">
    <location>
        <begin position="354"/>
        <end position="442"/>
    </location>
</feature>
<dbReference type="InterPro" id="IPR055344">
    <property type="entry name" value="SecD_SecF_C_bact"/>
</dbReference>
<comment type="subunit">
    <text evidence="9">Forms a complex with SecD. Part of the essential Sec protein translocation apparatus which comprises SecA, SecYEG and auxiliary proteins SecDF. Other proteins may also be involved.</text>
</comment>
<proteinExistence type="inferred from homology"/>
<feature type="transmembrane region" description="Helical" evidence="9">
    <location>
        <begin position="268"/>
        <end position="288"/>
    </location>
</feature>
<evidence type="ECO:0000256" key="1">
    <source>
        <dbReference type="ARBA" id="ARBA00004651"/>
    </source>
</evidence>
<dbReference type="GO" id="GO:0065002">
    <property type="term" value="P:intracellular protein transmembrane transport"/>
    <property type="evidence" value="ECO:0007669"/>
    <property type="project" value="UniProtKB-UniRule"/>
</dbReference>
<dbReference type="Gene3D" id="1.20.1640.10">
    <property type="entry name" value="Multidrug efflux transporter AcrB transmembrane domain"/>
    <property type="match status" value="1"/>
</dbReference>
<dbReference type="InterPro" id="IPR022646">
    <property type="entry name" value="SecD/SecF_CS"/>
</dbReference>
<evidence type="ECO:0000256" key="10">
    <source>
        <dbReference type="SAM" id="MobiDB-lite"/>
    </source>
</evidence>
<evidence type="ECO:0000256" key="7">
    <source>
        <dbReference type="ARBA" id="ARBA00023010"/>
    </source>
</evidence>
<dbReference type="AlphaFoldDB" id="A0A849A6T7"/>
<keyword evidence="13" id="KW-1185">Reference proteome</keyword>
<dbReference type="GO" id="GO:0006605">
    <property type="term" value="P:protein targeting"/>
    <property type="evidence" value="ECO:0007669"/>
    <property type="project" value="UniProtKB-UniRule"/>
</dbReference>
<dbReference type="RefSeq" id="WP_171198329.1">
    <property type="nucleotide sequence ID" value="NZ_JABEND010000001.1"/>
</dbReference>
<dbReference type="HAMAP" id="MF_01464_B">
    <property type="entry name" value="SecF_B"/>
    <property type="match status" value="1"/>
</dbReference>
<dbReference type="InterPro" id="IPR022645">
    <property type="entry name" value="SecD/SecF_bac"/>
</dbReference>
<feature type="transmembrane region" description="Helical" evidence="9">
    <location>
        <begin position="294"/>
        <end position="317"/>
    </location>
</feature>
<comment type="similarity">
    <text evidence="9">Belongs to the SecD/SecF family. SecF subfamily.</text>
</comment>
<reference evidence="12 13" key="1">
    <citation type="submission" date="2020-05" db="EMBL/GenBank/DDBJ databases">
        <title>Nakamurella sp. DB0629 isolated from air conditioner.</title>
        <authorList>
            <person name="Kim D.H."/>
            <person name="Kim D.-U."/>
        </authorList>
    </citation>
    <scope>NUCLEOTIDE SEQUENCE [LARGE SCALE GENOMIC DNA]</scope>
    <source>
        <strain evidence="12 13">DB0629</strain>
    </source>
</reference>
<evidence type="ECO:0000313" key="12">
    <source>
        <dbReference type="EMBL" id="NNG34741.1"/>
    </source>
</evidence>
<keyword evidence="4 9" id="KW-0812">Transmembrane</keyword>
<feature type="transmembrane region" description="Helical" evidence="9">
    <location>
        <begin position="209"/>
        <end position="230"/>
    </location>
</feature>
<dbReference type="PANTHER" id="PTHR30081:SF8">
    <property type="entry name" value="PROTEIN TRANSLOCASE SUBUNIT SECF"/>
    <property type="match status" value="1"/>
</dbReference>
<keyword evidence="7 9" id="KW-0811">Translocation</keyword>
<dbReference type="PRINTS" id="PR01755">
    <property type="entry name" value="SECFTRNLCASE"/>
</dbReference>
<evidence type="ECO:0000256" key="4">
    <source>
        <dbReference type="ARBA" id="ARBA00022692"/>
    </source>
</evidence>
<dbReference type="EMBL" id="JABEND010000001">
    <property type="protein sequence ID" value="NNG34741.1"/>
    <property type="molecule type" value="Genomic_DNA"/>
</dbReference>
<keyword evidence="6 9" id="KW-1133">Transmembrane helix</keyword>
<dbReference type="GO" id="GO:0015450">
    <property type="term" value="F:protein-transporting ATPase activity"/>
    <property type="evidence" value="ECO:0007669"/>
    <property type="project" value="InterPro"/>
</dbReference>
<dbReference type="GO" id="GO:0043952">
    <property type="term" value="P:protein transport by the Sec complex"/>
    <property type="evidence" value="ECO:0007669"/>
    <property type="project" value="UniProtKB-UniRule"/>
</dbReference>
<dbReference type="NCBIfam" id="TIGR00966">
    <property type="entry name" value="transloc_SecF"/>
    <property type="match status" value="1"/>
</dbReference>
<evidence type="ECO:0000256" key="6">
    <source>
        <dbReference type="ARBA" id="ARBA00022989"/>
    </source>
</evidence>
<protein>
    <recommendedName>
        <fullName evidence="9">Protein-export membrane protein SecF</fullName>
    </recommendedName>
</protein>
<keyword evidence="3 9" id="KW-1003">Cell membrane</keyword>
<dbReference type="InterPro" id="IPR005665">
    <property type="entry name" value="SecF_bac"/>
</dbReference>
<evidence type="ECO:0000313" key="13">
    <source>
        <dbReference type="Proteomes" id="UP000562984"/>
    </source>
</evidence>
<feature type="transmembrane region" description="Helical" evidence="9">
    <location>
        <begin position="158"/>
        <end position="175"/>
    </location>
</feature>
<feature type="transmembrane region" description="Helical" evidence="9">
    <location>
        <begin position="182"/>
        <end position="203"/>
    </location>
</feature>
<dbReference type="InterPro" id="IPR048634">
    <property type="entry name" value="SecD_SecF_C"/>
</dbReference>
<comment type="subcellular location">
    <subcellularLocation>
        <location evidence="1 9">Cell membrane</location>
        <topology evidence="1 9">Multi-pass membrane protein</topology>
    </subcellularLocation>
</comment>
<feature type="compositionally biased region" description="Low complexity" evidence="10">
    <location>
        <begin position="368"/>
        <end position="397"/>
    </location>
</feature>
<feature type="domain" description="Protein export membrane protein SecD/SecF C-terminal" evidence="11">
    <location>
        <begin position="137"/>
        <end position="321"/>
    </location>
</feature>
<gene>
    <name evidence="9 12" type="primary">secF</name>
    <name evidence="12" type="ORF">HKD39_03180</name>
</gene>
<keyword evidence="5 9" id="KW-0653">Protein transport</keyword>
<evidence type="ECO:0000256" key="8">
    <source>
        <dbReference type="ARBA" id="ARBA00023136"/>
    </source>
</evidence>
<dbReference type="NCBIfam" id="TIGR00916">
    <property type="entry name" value="2A0604s01"/>
    <property type="match status" value="1"/>
</dbReference>
<dbReference type="Pfam" id="PF07549">
    <property type="entry name" value="Sec_GG"/>
    <property type="match status" value="1"/>
</dbReference>
<dbReference type="SUPFAM" id="SSF82866">
    <property type="entry name" value="Multidrug efflux transporter AcrB transmembrane domain"/>
    <property type="match status" value="1"/>
</dbReference>
<feature type="transmembrane region" description="Helical" evidence="9">
    <location>
        <begin position="36"/>
        <end position="57"/>
    </location>
</feature>
<sequence>MTEPTTGAPVGTGKDSFLSRLSTGTGAFDILKPRRVYYIVAIGLVLASILIVLVRGFNLSIDFAGGTQITVTPTAGQPVDRAELSRVIADATGDSDVTVQSVTSSLQATLPLDSSTGEGARQVQDASNAISETFHLPLSQITASQVSGTWGNEVSKQAIISVIVFLIAVAIFIWIRYEWRASVAAVASTVQVLIITAGVYALVGFELSPATVIGLLTILGFSLYDTVVVFDKVQENTKGLLSLNRRTYAEAANLAVNQTLMRSINTSLIALLPVAGLLVAGIALIGSGTMKDLALVQLIGMIVGAYSSLFVAVPMAVDLRTRESAIKAHTRRVQQRRAADGLLVDAVGDPVGYTTPAAGARTGKKKATSGSAAVSTTKTATATDAAATGDDAVDAAAPPARPGVQLSDLESGTDVFAAPRPTRPGVGNRPKPGARPTGKRRH</sequence>
<evidence type="ECO:0000259" key="11">
    <source>
        <dbReference type="Pfam" id="PF02355"/>
    </source>
</evidence>